<dbReference type="AlphaFoldDB" id="A0AAW2JY51"/>
<sequence length="228" mass="25626">MATLSRFISKSIEKGVPFIKALRKVKDFEWTEECQRAFEELKVYLPKLPLLVKPILGDILYLYISSTSQAVSFVLVREEDGTQTPIYYVSKVLNGAECGDPSTENMALALIITARKLCPYFLSYPVAVRTNTPLKQVLGKPEVSRAISKVGNRVERMRHLEEVSEERPWLLHVDGSSTTQGSRGDVVITSPQGEDMEFAIKFDFKASNNEVKYETLVLLMRMAQDAGA</sequence>
<dbReference type="Gene3D" id="3.30.70.270">
    <property type="match status" value="1"/>
</dbReference>
<feature type="domain" description="Reverse transcriptase/retrotransposon-derived protein RNase H-like" evidence="1">
    <location>
        <begin position="30"/>
        <end position="127"/>
    </location>
</feature>
<accession>A0AAW2JY51</accession>
<dbReference type="InterPro" id="IPR043502">
    <property type="entry name" value="DNA/RNA_pol_sf"/>
</dbReference>
<evidence type="ECO:0000313" key="2">
    <source>
        <dbReference type="EMBL" id="KAL0298927.1"/>
    </source>
</evidence>
<dbReference type="PANTHER" id="PTHR48475:SF2">
    <property type="entry name" value="RIBONUCLEASE H"/>
    <property type="match status" value="1"/>
</dbReference>
<reference evidence="2" key="1">
    <citation type="submission" date="2020-06" db="EMBL/GenBank/DDBJ databases">
        <authorList>
            <person name="Li T."/>
            <person name="Hu X."/>
            <person name="Zhang T."/>
            <person name="Song X."/>
            <person name="Zhang H."/>
            <person name="Dai N."/>
            <person name="Sheng W."/>
            <person name="Hou X."/>
            <person name="Wei L."/>
        </authorList>
    </citation>
    <scope>NUCLEOTIDE SEQUENCE</scope>
    <source>
        <strain evidence="2">G02</strain>
        <tissue evidence="2">Leaf</tissue>
    </source>
</reference>
<dbReference type="Pfam" id="PF17919">
    <property type="entry name" value="RT_RNaseH_2"/>
    <property type="match status" value="1"/>
</dbReference>
<dbReference type="PANTHER" id="PTHR48475">
    <property type="entry name" value="RIBONUCLEASE H"/>
    <property type="match status" value="1"/>
</dbReference>
<proteinExistence type="predicted"/>
<evidence type="ECO:0000259" key="1">
    <source>
        <dbReference type="Pfam" id="PF17919"/>
    </source>
</evidence>
<dbReference type="InterPro" id="IPR043128">
    <property type="entry name" value="Rev_trsase/Diguanyl_cyclase"/>
</dbReference>
<dbReference type="EMBL" id="JACGWJ010000031">
    <property type="protein sequence ID" value="KAL0298927.1"/>
    <property type="molecule type" value="Genomic_DNA"/>
</dbReference>
<reference evidence="2" key="2">
    <citation type="journal article" date="2024" name="Plant">
        <title>Genomic evolution and insights into agronomic trait innovations of Sesamum species.</title>
        <authorList>
            <person name="Miao H."/>
            <person name="Wang L."/>
            <person name="Qu L."/>
            <person name="Liu H."/>
            <person name="Sun Y."/>
            <person name="Le M."/>
            <person name="Wang Q."/>
            <person name="Wei S."/>
            <person name="Zheng Y."/>
            <person name="Lin W."/>
            <person name="Duan Y."/>
            <person name="Cao H."/>
            <person name="Xiong S."/>
            <person name="Wang X."/>
            <person name="Wei L."/>
            <person name="Li C."/>
            <person name="Ma Q."/>
            <person name="Ju M."/>
            <person name="Zhao R."/>
            <person name="Li G."/>
            <person name="Mu C."/>
            <person name="Tian Q."/>
            <person name="Mei H."/>
            <person name="Zhang T."/>
            <person name="Gao T."/>
            <person name="Zhang H."/>
        </authorList>
    </citation>
    <scope>NUCLEOTIDE SEQUENCE</scope>
    <source>
        <strain evidence="2">G02</strain>
    </source>
</reference>
<dbReference type="InterPro" id="IPR041577">
    <property type="entry name" value="RT_RNaseH_2"/>
</dbReference>
<organism evidence="2">
    <name type="scientific">Sesamum radiatum</name>
    <name type="common">Black benniseed</name>
    <dbReference type="NCBI Taxonomy" id="300843"/>
    <lineage>
        <taxon>Eukaryota</taxon>
        <taxon>Viridiplantae</taxon>
        <taxon>Streptophyta</taxon>
        <taxon>Embryophyta</taxon>
        <taxon>Tracheophyta</taxon>
        <taxon>Spermatophyta</taxon>
        <taxon>Magnoliopsida</taxon>
        <taxon>eudicotyledons</taxon>
        <taxon>Gunneridae</taxon>
        <taxon>Pentapetalae</taxon>
        <taxon>asterids</taxon>
        <taxon>lamiids</taxon>
        <taxon>Lamiales</taxon>
        <taxon>Pedaliaceae</taxon>
        <taxon>Sesamum</taxon>
    </lineage>
</organism>
<comment type="caution">
    <text evidence="2">The sequence shown here is derived from an EMBL/GenBank/DDBJ whole genome shotgun (WGS) entry which is preliminary data.</text>
</comment>
<gene>
    <name evidence="2" type="ORF">Sradi_6552500</name>
</gene>
<dbReference type="SUPFAM" id="SSF56672">
    <property type="entry name" value="DNA/RNA polymerases"/>
    <property type="match status" value="1"/>
</dbReference>
<name>A0AAW2JY51_SESRA</name>
<protein>
    <recommendedName>
        <fullName evidence="1">Reverse transcriptase/retrotransposon-derived protein RNase H-like domain-containing protein</fullName>
    </recommendedName>
</protein>